<dbReference type="Pfam" id="PF04055">
    <property type="entry name" value="Radical_SAM"/>
    <property type="match status" value="1"/>
</dbReference>
<dbReference type="PROSITE" id="PS51918">
    <property type="entry name" value="RADICAL_SAM"/>
    <property type="match status" value="1"/>
</dbReference>
<keyword evidence="2" id="KW-0489">Methyltransferase</keyword>
<keyword evidence="5" id="KW-0479">Metal-binding</keyword>
<organism evidence="9 10">
    <name type="scientific">Thermotoga neapolitana (strain ATCC 49049 / DSM 4359 / NBRC 107923 / NS-E)</name>
    <dbReference type="NCBI Taxonomy" id="309803"/>
    <lineage>
        <taxon>Bacteria</taxon>
        <taxon>Thermotogati</taxon>
        <taxon>Thermotogota</taxon>
        <taxon>Thermotogae</taxon>
        <taxon>Thermotogales</taxon>
        <taxon>Thermotogaceae</taxon>
        <taxon>Thermotoga</taxon>
    </lineage>
</organism>
<keyword evidence="6" id="KW-0408">Iron</keyword>
<evidence type="ECO:0000256" key="6">
    <source>
        <dbReference type="ARBA" id="ARBA00023004"/>
    </source>
</evidence>
<dbReference type="PANTHER" id="PTHR43409">
    <property type="entry name" value="ANAEROBIC MAGNESIUM-PROTOPORPHYRIN IX MONOMETHYL ESTER CYCLASE-RELATED"/>
    <property type="match status" value="1"/>
</dbReference>
<evidence type="ECO:0000256" key="2">
    <source>
        <dbReference type="ARBA" id="ARBA00022603"/>
    </source>
</evidence>
<feature type="domain" description="Radical SAM core" evidence="8">
    <location>
        <begin position="64"/>
        <end position="279"/>
    </location>
</feature>
<evidence type="ECO:0000256" key="1">
    <source>
        <dbReference type="ARBA" id="ARBA00001966"/>
    </source>
</evidence>
<evidence type="ECO:0000256" key="7">
    <source>
        <dbReference type="ARBA" id="ARBA00023014"/>
    </source>
</evidence>
<dbReference type="InterPro" id="IPR051198">
    <property type="entry name" value="BchE-like"/>
</dbReference>
<dbReference type="SMART" id="SM00729">
    <property type="entry name" value="Elp3"/>
    <property type="match status" value="1"/>
</dbReference>
<dbReference type="GO" id="GO:0046872">
    <property type="term" value="F:metal ion binding"/>
    <property type="evidence" value="ECO:0007669"/>
    <property type="project" value="UniProtKB-KW"/>
</dbReference>
<dbReference type="STRING" id="309803.CTN_1795"/>
<dbReference type="SFLD" id="SFLDG01082">
    <property type="entry name" value="B12-binding_domain_containing"/>
    <property type="match status" value="1"/>
</dbReference>
<dbReference type="SFLD" id="SFLDG01123">
    <property type="entry name" value="methyltransferase_(Class_B)"/>
    <property type="match status" value="1"/>
</dbReference>
<dbReference type="GO" id="GO:0003824">
    <property type="term" value="F:catalytic activity"/>
    <property type="evidence" value="ECO:0007669"/>
    <property type="project" value="InterPro"/>
</dbReference>
<accession>B9KAI8</accession>
<dbReference type="Proteomes" id="UP000000445">
    <property type="component" value="Chromosome"/>
</dbReference>
<dbReference type="KEGG" id="tna:CTN_1795"/>
<dbReference type="InterPro" id="IPR034466">
    <property type="entry name" value="Methyltransferase_Class_B"/>
</dbReference>
<dbReference type="Gene3D" id="3.80.30.20">
    <property type="entry name" value="tm_1862 like domain"/>
    <property type="match status" value="1"/>
</dbReference>
<dbReference type="InterPro" id="IPR007197">
    <property type="entry name" value="rSAM"/>
</dbReference>
<dbReference type="EMBL" id="CP000916">
    <property type="protein sequence ID" value="ACM23971.1"/>
    <property type="molecule type" value="Genomic_DNA"/>
</dbReference>
<keyword evidence="7" id="KW-0411">Iron-sulfur</keyword>
<dbReference type="AlphaFoldDB" id="B9KAI8"/>
<keyword evidence="3" id="KW-0808">Transferase</keyword>
<dbReference type="InterPro" id="IPR058240">
    <property type="entry name" value="rSAM_sf"/>
</dbReference>
<dbReference type="InterPro" id="IPR023404">
    <property type="entry name" value="rSAM_horseshoe"/>
</dbReference>
<dbReference type="HOGENOM" id="CLU_855085_0_0_0"/>
<evidence type="ECO:0000259" key="8">
    <source>
        <dbReference type="PROSITE" id="PS51918"/>
    </source>
</evidence>
<evidence type="ECO:0000256" key="3">
    <source>
        <dbReference type="ARBA" id="ARBA00022679"/>
    </source>
</evidence>
<dbReference type="GO" id="GO:0005829">
    <property type="term" value="C:cytosol"/>
    <property type="evidence" value="ECO:0007669"/>
    <property type="project" value="TreeGrafter"/>
</dbReference>
<evidence type="ECO:0000256" key="5">
    <source>
        <dbReference type="ARBA" id="ARBA00022723"/>
    </source>
</evidence>
<proteinExistence type="predicted"/>
<reference evidence="9 10" key="1">
    <citation type="journal article" date="2009" name="Biosci. Biotechnol. Biochem.">
        <title>WeGAS: a web-based microbial genome annotation system.</title>
        <authorList>
            <person name="Lee D."/>
            <person name="Seo H."/>
            <person name="Park C."/>
            <person name="Park K."/>
        </authorList>
    </citation>
    <scope>NUCLEOTIDE SEQUENCE [LARGE SCALE GENOMIC DNA]</scope>
    <source>
        <strain evidence="10">ATCC 49049 / DSM 4359 / NBRC 107923 / NS-E</strain>
    </source>
</reference>
<dbReference type="CDD" id="cd01335">
    <property type="entry name" value="Radical_SAM"/>
    <property type="match status" value="1"/>
</dbReference>
<dbReference type="PANTHER" id="PTHR43409:SF7">
    <property type="entry name" value="BLL1977 PROTEIN"/>
    <property type="match status" value="1"/>
</dbReference>
<keyword evidence="10" id="KW-1185">Reference proteome</keyword>
<keyword evidence="4" id="KW-0949">S-adenosyl-L-methionine</keyword>
<evidence type="ECO:0000256" key="4">
    <source>
        <dbReference type="ARBA" id="ARBA00022691"/>
    </source>
</evidence>
<dbReference type="GO" id="GO:0051539">
    <property type="term" value="F:4 iron, 4 sulfur cluster binding"/>
    <property type="evidence" value="ECO:0007669"/>
    <property type="project" value="UniProtKB-KW"/>
</dbReference>
<gene>
    <name evidence="9" type="ordered locus">CTN_1795</name>
</gene>
<dbReference type="SUPFAM" id="SSF102114">
    <property type="entry name" value="Radical SAM enzymes"/>
    <property type="match status" value="1"/>
</dbReference>
<name>B9KAI8_THENN</name>
<evidence type="ECO:0000313" key="9">
    <source>
        <dbReference type="EMBL" id="ACM23971.1"/>
    </source>
</evidence>
<dbReference type="SFLD" id="SFLDS00029">
    <property type="entry name" value="Radical_SAM"/>
    <property type="match status" value="1"/>
</dbReference>
<sequence length="325" mass="38022">MVLGEGEITFYELVKAIFGDKDWRRIHGVAYREEGEIKTTPSRSLVKDLNSLPFPVRDNLPRIYEKTGAASVITSRGCYASCSFCSVVPFYEKFGPKIRLRDPENVVDELEVLVKEYKIENVIFCDANFTISKERAAKIATEIIRRKLKLRYAIESRVTEVDERLFRLLKESGLRRVFLGLESGSQSMLDRFRKGVTVEQNLKALEILSKLDLYVSPGFIMFDDRTSLEELQENAKFLKIVRRIMRDKIRPIDITTKLLPLSGTEFERYLKERGKYRGDVFRFNYKIEDPSVRFIYYFLKVSGTIVSSLKKLFPRKDWDRKWLES</sequence>
<dbReference type="InterPro" id="IPR006638">
    <property type="entry name" value="Elp3/MiaA/NifB-like_rSAM"/>
</dbReference>
<evidence type="ECO:0000313" key="10">
    <source>
        <dbReference type="Proteomes" id="UP000000445"/>
    </source>
</evidence>
<comment type="cofactor">
    <cofactor evidence="1">
        <name>[4Fe-4S] cluster</name>
        <dbReference type="ChEBI" id="CHEBI:49883"/>
    </cofactor>
</comment>
<dbReference type="eggNOG" id="COG1032">
    <property type="taxonomic scope" value="Bacteria"/>
</dbReference>
<protein>
    <submittedName>
        <fullName evidence="9">Radical SAM domain protein</fullName>
    </submittedName>
</protein>